<evidence type="ECO:0000313" key="2">
    <source>
        <dbReference type="Proteomes" id="UP000238071"/>
    </source>
</evidence>
<dbReference type="EMBL" id="PTIY01000009">
    <property type="protein sequence ID" value="PPK70017.1"/>
    <property type="molecule type" value="Genomic_DNA"/>
</dbReference>
<sequence>MLLEVIHTDIDKNILSQILQWLMILIPLSIQTINLHPYDSAVGAGRARDWATMRLGNYTALLLLHLAGMARSHNMS</sequence>
<comment type="caution">
    <text evidence="1">The sequence shown here is derived from an EMBL/GenBank/DDBJ whole genome shotgun (WGS) entry which is preliminary data.</text>
</comment>
<protein>
    <submittedName>
        <fullName evidence="1">Uncharacterized protein</fullName>
    </submittedName>
</protein>
<accession>A0A2S6GXV6</accession>
<dbReference type="AlphaFoldDB" id="A0A2S6GXV6"/>
<keyword evidence="2" id="KW-1185">Reference proteome</keyword>
<name>A0A2S6GXV6_9GAMM</name>
<dbReference type="Proteomes" id="UP000238071">
    <property type="component" value="Unassembled WGS sequence"/>
</dbReference>
<evidence type="ECO:0000313" key="1">
    <source>
        <dbReference type="EMBL" id="PPK70017.1"/>
    </source>
</evidence>
<proteinExistence type="predicted"/>
<reference evidence="1 2" key="1">
    <citation type="submission" date="2018-02" db="EMBL/GenBank/DDBJ databases">
        <title>Subsurface microbial communities from deep shales in Ohio and West Virginia, USA.</title>
        <authorList>
            <person name="Wrighton K."/>
        </authorList>
    </citation>
    <scope>NUCLEOTIDE SEQUENCE [LARGE SCALE GENOMIC DNA]</scope>
    <source>
        <strain evidence="1 2">OWC-G53F</strain>
    </source>
</reference>
<gene>
    <name evidence="1" type="ORF">B0F88_109118</name>
</gene>
<organism evidence="1 2">
    <name type="scientific">Methylobacter tundripaludum</name>
    <dbReference type="NCBI Taxonomy" id="173365"/>
    <lineage>
        <taxon>Bacteria</taxon>
        <taxon>Pseudomonadati</taxon>
        <taxon>Pseudomonadota</taxon>
        <taxon>Gammaproteobacteria</taxon>
        <taxon>Methylococcales</taxon>
        <taxon>Methylococcaceae</taxon>
        <taxon>Methylobacter</taxon>
    </lineage>
</organism>